<evidence type="ECO:0000313" key="10">
    <source>
        <dbReference type="EMBL" id="SIO73380.1"/>
    </source>
</evidence>
<evidence type="ECO:0000256" key="3">
    <source>
        <dbReference type="ARBA" id="ARBA00010026"/>
    </source>
</evidence>
<feature type="transmembrane region" description="Helical" evidence="9">
    <location>
        <begin position="404"/>
        <end position="425"/>
    </location>
</feature>
<organism evidence="10 11">
    <name type="scientific">Babesia microti (strain RI)</name>
    <dbReference type="NCBI Taxonomy" id="1133968"/>
    <lineage>
        <taxon>Eukaryota</taxon>
        <taxon>Sar</taxon>
        <taxon>Alveolata</taxon>
        <taxon>Apicomplexa</taxon>
        <taxon>Aconoidasida</taxon>
        <taxon>Piroplasmida</taxon>
        <taxon>Babesiidae</taxon>
        <taxon>Babesia</taxon>
    </lineage>
</organism>
<dbReference type="UniPathway" id="UPA00196"/>
<gene>
    <name evidence="10" type="ORF">BMR1_01G02441</name>
</gene>
<feature type="transmembrane region" description="Helical" evidence="9">
    <location>
        <begin position="209"/>
        <end position="230"/>
    </location>
</feature>
<keyword evidence="6" id="KW-0256">Endoplasmic reticulum</keyword>
<evidence type="ECO:0000256" key="4">
    <source>
        <dbReference type="ARBA" id="ARBA00022502"/>
    </source>
</evidence>
<dbReference type="PANTHER" id="PTHR13121">
    <property type="entry name" value="GPI TRANSAMIDASE COMPONENT PIG-U"/>
    <property type="match status" value="1"/>
</dbReference>
<reference evidence="10 11" key="1">
    <citation type="journal article" date="2012" name="Nucleic Acids Res.">
        <title>Sequencing of the smallest Apicomplexan genome from the human pathogen Babesia microti.</title>
        <authorList>
            <person name="Cornillot E."/>
            <person name="Hadj-Kaddour K."/>
            <person name="Dassouli A."/>
            <person name="Noel B."/>
            <person name="Ranwez V."/>
            <person name="Vacherie B."/>
            <person name="Augagneur Y."/>
            <person name="Bres V."/>
            <person name="Duclos A."/>
            <person name="Randazzo S."/>
            <person name="Carcy B."/>
            <person name="Debierre-Grockiego F."/>
            <person name="Delbecq S."/>
            <person name="Moubri-Menage K."/>
            <person name="Shams-Eldin H."/>
            <person name="Usmani-Brown S."/>
            <person name="Bringaud F."/>
            <person name="Wincker P."/>
            <person name="Vivares C.P."/>
            <person name="Schwarz R.T."/>
            <person name="Schetters T.P."/>
            <person name="Krause P.J."/>
            <person name="Gorenflot A."/>
            <person name="Berry V."/>
            <person name="Barbe V."/>
            <person name="Ben Mamoun C."/>
        </authorList>
    </citation>
    <scope>NUCLEOTIDE SEQUENCE [LARGE SCALE GENOMIC DNA]</scope>
    <source>
        <strain evidence="10 11">RI</strain>
    </source>
</reference>
<keyword evidence="8 9" id="KW-0472">Membrane</keyword>
<dbReference type="InterPro" id="IPR009600">
    <property type="entry name" value="PIG-U"/>
</dbReference>
<feature type="transmembrane region" description="Helical" evidence="9">
    <location>
        <begin position="236"/>
        <end position="252"/>
    </location>
</feature>
<evidence type="ECO:0000256" key="1">
    <source>
        <dbReference type="ARBA" id="ARBA00004477"/>
    </source>
</evidence>
<feature type="transmembrane region" description="Helical" evidence="9">
    <location>
        <begin position="346"/>
        <end position="370"/>
    </location>
</feature>
<feature type="transmembrane region" description="Helical" evidence="9">
    <location>
        <begin position="177"/>
        <end position="197"/>
    </location>
</feature>
<feature type="transmembrane region" description="Helical" evidence="9">
    <location>
        <begin position="431"/>
        <end position="451"/>
    </location>
</feature>
<proteinExistence type="inferred from homology"/>
<dbReference type="RefSeq" id="XP_021337481.1">
    <property type="nucleotide sequence ID" value="XM_021482891.1"/>
</dbReference>
<keyword evidence="5 9" id="KW-0812">Transmembrane</keyword>
<name>A0A1N6LWX3_BABMR</name>
<feature type="transmembrane region" description="Helical" evidence="9">
    <location>
        <begin position="153"/>
        <end position="171"/>
    </location>
</feature>
<protein>
    <submittedName>
        <fullName evidence="10">GPI transamidase subunit PIG-U</fullName>
    </submittedName>
</protein>
<dbReference type="AlphaFoldDB" id="A0A1N6LWX3"/>
<evidence type="ECO:0000256" key="7">
    <source>
        <dbReference type="ARBA" id="ARBA00022989"/>
    </source>
</evidence>
<feature type="transmembrane region" description="Helical" evidence="9">
    <location>
        <begin position="319"/>
        <end position="339"/>
    </location>
</feature>
<keyword evidence="7 9" id="KW-1133">Transmembrane helix</keyword>
<dbReference type="GO" id="GO:0042765">
    <property type="term" value="C:GPI-anchor transamidase complex"/>
    <property type="evidence" value="ECO:0007669"/>
    <property type="project" value="InterPro"/>
</dbReference>
<reference evidence="10 11" key="3">
    <citation type="journal article" date="2016" name="Sci. Rep.">
        <title>Genome-wide diversity and gene expression profiling of Babesia microti isolates identify polymorphic genes that mediate host-pathogen interactions.</title>
        <authorList>
            <person name="Silva J.C."/>
            <person name="Cornillot E."/>
            <person name="McCracken C."/>
            <person name="Usmani-Brown S."/>
            <person name="Dwivedi A."/>
            <person name="Ifeonu O.O."/>
            <person name="Crabtree J."/>
            <person name="Gotia H.T."/>
            <person name="Virji A.Z."/>
            <person name="Reynes C."/>
            <person name="Colinge J."/>
            <person name="Kumar V."/>
            <person name="Lawres L."/>
            <person name="Pazzi J.E."/>
            <person name="Pablo J.V."/>
            <person name="Hung C."/>
            <person name="Brancato J."/>
            <person name="Kumari P."/>
            <person name="Orvis J."/>
            <person name="Tretina K."/>
            <person name="Chibucos M."/>
            <person name="Ott S."/>
            <person name="Sadzewicz L."/>
            <person name="Sengamalay N."/>
            <person name="Shetty A.C."/>
            <person name="Su Q."/>
            <person name="Tallon L."/>
            <person name="Fraser C.M."/>
            <person name="Frutos R."/>
            <person name="Molina D.M."/>
            <person name="Krause P.J."/>
            <person name="Ben Mamoun C."/>
        </authorList>
    </citation>
    <scope>NUCLEOTIDE SEQUENCE [LARGE SCALE GENOMIC DNA]</scope>
    <source>
        <strain evidence="10 11">RI</strain>
    </source>
</reference>
<dbReference type="EMBL" id="FO082871">
    <property type="protein sequence ID" value="SIO73380.1"/>
    <property type="molecule type" value="Genomic_DNA"/>
</dbReference>
<feature type="transmembrane region" description="Helical" evidence="9">
    <location>
        <begin position="268"/>
        <end position="286"/>
    </location>
</feature>
<evidence type="ECO:0000256" key="2">
    <source>
        <dbReference type="ARBA" id="ARBA00004687"/>
    </source>
</evidence>
<dbReference type="GO" id="GO:0016255">
    <property type="term" value="P:attachment of GPI anchor to protein"/>
    <property type="evidence" value="ECO:0007669"/>
    <property type="project" value="InterPro"/>
</dbReference>
<dbReference type="Proteomes" id="UP000002899">
    <property type="component" value="Chromosome I"/>
</dbReference>
<keyword evidence="4" id="KW-0337">GPI-anchor biosynthesis</keyword>
<comment type="pathway">
    <text evidence="2">Glycolipid biosynthesis; glycosylphosphatidylinositol-anchor biosynthesis.</text>
</comment>
<dbReference type="Pfam" id="PF06728">
    <property type="entry name" value="PIG-U"/>
    <property type="match status" value="1"/>
</dbReference>
<sequence length="455" mass="52909">METLGVLSSITLLKSIAYILYEYLLEFSSSYTTVYQHKLNGFHFTNYVNPLRNMYPLFHSGRTYIELLRESHFINSISLKNTNYVLDSIQLHPLVLKPLNFYLFGTPFSYTVKYFIIIALIDLITAISFKYLMHNAQYLDNSWQFDIEYPDKFAIYYLLNPISIISNFCLSMDNLNYMLIVLALLVITHDTTVYEFKALKQKLGDGNKFIIDIGIDICHNCIFFTLLGFIYQINSINHICTVFALGFIMYRYRIDTIVYDVAKSRRNYIRITYGITCILSFFAHHYTIKTLSNMLGGIKFFKNISLGHFNSAYLPNLSIYWYIFLVIPTMYVEAAKLLLDYHVLLYLFPLAMKFGDTPTILLTLLTSISFVTSDTLSVSDISFCLVLMMMKYDTIKKQQFSKKIVFLVLALTLCVINLITCVGRTTSNPNYYFMTQMLSVFIFIIILNDYINVVK</sequence>
<dbReference type="KEGG" id="bmic:BMR1_01G02441"/>
<comment type="subcellular location">
    <subcellularLocation>
        <location evidence="1">Endoplasmic reticulum membrane</location>
        <topology evidence="1">Multi-pass membrane protein</topology>
    </subcellularLocation>
</comment>
<dbReference type="PANTHER" id="PTHR13121:SF0">
    <property type="entry name" value="PHOSPHATIDYLINOSITOL GLYCAN ANCHOR BIOSYNTHESIS CLASS U PROTEIN"/>
    <property type="match status" value="1"/>
</dbReference>
<evidence type="ECO:0000256" key="6">
    <source>
        <dbReference type="ARBA" id="ARBA00022824"/>
    </source>
</evidence>
<reference evidence="10 11" key="2">
    <citation type="journal article" date="2013" name="PLoS ONE">
        <title>Whole genome mapping and re-organization of the nuclear and mitochondrial genomes of Babesia microti isolates.</title>
        <authorList>
            <person name="Cornillot E."/>
            <person name="Dassouli A."/>
            <person name="Garg A."/>
            <person name="Pachikara N."/>
            <person name="Randazzo S."/>
            <person name="Depoix D."/>
            <person name="Carcy B."/>
            <person name="Delbecq S."/>
            <person name="Frutos R."/>
            <person name="Silva J.C."/>
            <person name="Sutton R."/>
            <person name="Krause P.J."/>
            <person name="Mamoun C.B."/>
        </authorList>
    </citation>
    <scope>NUCLEOTIDE SEQUENCE [LARGE SCALE GENOMIC DNA]</scope>
    <source>
        <strain evidence="10 11">RI</strain>
    </source>
</reference>
<dbReference type="GO" id="GO:0006506">
    <property type="term" value="P:GPI anchor biosynthetic process"/>
    <property type="evidence" value="ECO:0007669"/>
    <property type="project" value="UniProtKB-UniPathway"/>
</dbReference>
<evidence type="ECO:0000256" key="8">
    <source>
        <dbReference type="ARBA" id="ARBA00023136"/>
    </source>
</evidence>
<keyword evidence="11" id="KW-1185">Reference proteome</keyword>
<dbReference type="GeneID" id="24423563"/>
<comment type="similarity">
    <text evidence="3">Belongs to the PIGU family.</text>
</comment>
<dbReference type="VEuPathDB" id="PiroplasmaDB:BMR1_01G02441"/>
<evidence type="ECO:0000256" key="5">
    <source>
        <dbReference type="ARBA" id="ARBA00022692"/>
    </source>
</evidence>
<accession>A0A1N6LWX3</accession>
<evidence type="ECO:0000313" key="11">
    <source>
        <dbReference type="Proteomes" id="UP000002899"/>
    </source>
</evidence>
<feature type="transmembrane region" description="Helical" evidence="9">
    <location>
        <begin position="112"/>
        <end position="132"/>
    </location>
</feature>
<evidence type="ECO:0000256" key="9">
    <source>
        <dbReference type="SAM" id="Phobius"/>
    </source>
</evidence>